<feature type="domain" description="HTH tetR-type" evidence="5">
    <location>
        <begin position="4"/>
        <end position="64"/>
    </location>
</feature>
<protein>
    <submittedName>
        <fullName evidence="6">Transcriptional regulator TetR</fullName>
    </submittedName>
</protein>
<dbReference type="InterPro" id="IPR009057">
    <property type="entry name" value="Homeodomain-like_sf"/>
</dbReference>
<dbReference type="PROSITE" id="PS50977">
    <property type="entry name" value="HTH_TETR_2"/>
    <property type="match status" value="1"/>
</dbReference>
<evidence type="ECO:0000313" key="6">
    <source>
        <dbReference type="EMBL" id="GAN80459.1"/>
    </source>
</evidence>
<dbReference type="Proteomes" id="UP000032668">
    <property type="component" value="Unassembled WGS sequence"/>
</dbReference>
<evidence type="ECO:0000256" key="3">
    <source>
        <dbReference type="ARBA" id="ARBA00023163"/>
    </source>
</evidence>
<dbReference type="STRING" id="1120923.SAMN02746095_01688"/>
<dbReference type="PANTHER" id="PTHR47506">
    <property type="entry name" value="TRANSCRIPTIONAL REGULATORY PROTEIN"/>
    <property type="match status" value="1"/>
</dbReference>
<reference evidence="6 7" key="1">
    <citation type="submission" date="2012-11" db="EMBL/GenBank/DDBJ databases">
        <title>Whole genome sequence of Acidocella aminolytica 101 = DSM 11237.</title>
        <authorList>
            <person name="Azuma Y."/>
            <person name="Higashiura N."/>
            <person name="Hirakawa H."/>
            <person name="Matsushita K."/>
        </authorList>
    </citation>
    <scope>NUCLEOTIDE SEQUENCE [LARGE SCALE GENOMIC DNA]</scope>
    <source>
        <strain evidence="7">101 / DSM 11237</strain>
    </source>
</reference>
<gene>
    <name evidence="6" type="ORF">Aam_047_040</name>
</gene>
<dbReference type="OrthoDB" id="9811084at2"/>
<feature type="DNA-binding region" description="H-T-H motif" evidence="4">
    <location>
        <begin position="27"/>
        <end position="46"/>
    </location>
</feature>
<dbReference type="RefSeq" id="WP_048878870.1">
    <property type="nucleotide sequence ID" value="NZ_BANC01000046.1"/>
</dbReference>
<proteinExistence type="predicted"/>
<evidence type="ECO:0000256" key="4">
    <source>
        <dbReference type="PROSITE-ProRule" id="PRU00335"/>
    </source>
</evidence>
<dbReference type="Pfam" id="PF16925">
    <property type="entry name" value="TetR_C_13"/>
    <property type="match status" value="1"/>
</dbReference>
<dbReference type="InterPro" id="IPR011075">
    <property type="entry name" value="TetR_C"/>
</dbReference>
<evidence type="ECO:0000259" key="5">
    <source>
        <dbReference type="PROSITE" id="PS50977"/>
    </source>
</evidence>
<sequence>MARPSNREKILIEGLRVVHERGFAGASVRDIAQAAQVPLGSFTNHFPSKEAFGLEILERYYEMNREVMTDILADSTRTVHERINAYFDHVIQRLCSHDMRGGCMVGNFCAEVADQSEVLRLRLGKIFRDMRDALTVLLREGVQSGELQADLDCEATAGFIYSALQGAILIAKVLRMSAPLENCRQHILSNVLN</sequence>
<dbReference type="InterPro" id="IPR001647">
    <property type="entry name" value="HTH_TetR"/>
</dbReference>
<keyword evidence="2 4" id="KW-0238">DNA-binding</keyword>
<organism evidence="6 7">
    <name type="scientific">Acidocella aminolytica 101 = DSM 11237</name>
    <dbReference type="NCBI Taxonomy" id="1120923"/>
    <lineage>
        <taxon>Bacteria</taxon>
        <taxon>Pseudomonadati</taxon>
        <taxon>Pseudomonadota</taxon>
        <taxon>Alphaproteobacteria</taxon>
        <taxon>Acetobacterales</taxon>
        <taxon>Acidocellaceae</taxon>
        <taxon>Acidocella</taxon>
    </lineage>
</organism>
<dbReference type="SUPFAM" id="SSF46689">
    <property type="entry name" value="Homeodomain-like"/>
    <property type="match status" value="1"/>
</dbReference>
<dbReference type="Pfam" id="PF00440">
    <property type="entry name" value="TetR_N"/>
    <property type="match status" value="1"/>
</dbReference>
<dbReference type="EMBL" id="BANC01000046">
    <property type="protein sequence ID" value="GAN80459.1"/>
    <property type="molecule type" value="Genomic_DNA"/>
</dbReference>
<evidence type="ECO:0000313" key="7">
    <source>
        <dbReference type="Proteomes" id="UP000032668"/>
    </source>
</evidence>
<name>A0A0D6PI04_9PROT</name>
<keyword evidence="7" id="KW-1185">Reference proteome</keyword>
<dbReference type="SUPFAM" id="SSF48498">
    <property type="entry name" value="Tetracyclin repressor-like, C-terminal domain"/>
    <property type="match status" value="1"/>
</dbReference>
<keyword evidence="3" id="KW-0804">Transcription</keyword>
<dbReference type="AlphaFoldDB" id="A0A0D6PI04"/>
<dbReference type="GO" id="GO:0003677">
    <property type="term" value="F:DNA binding"/>
    <property type="evidence" value="ECO:0007669"/>
    <property type="project" value="UniProtKB-UniRule"/>
</dbReference>
<dbReference type="InterPro" id="IPR036271">
    <property type="entry name" value="Tet_transcr_reg_TetR-rel_C_sf"/>
</dbReference>
<accession>A0A0D6PI04</accession>
<dbReference type="PANTHER" id="PTHR47506:SF6">
    <property type="entry name" value="HTH-TYPE TRANSCRIPTIONAL REPRESSOR NEMR"/>
    <property type="match status" value="1"/>
</dbReference>
<keyword evidence="1" id="KW-0805">Transcription regulation</keyword>
<comment type="caution">
    <text evidence="6">The sequence shown here is derived from an EMBL/GenBank/DDBJ whole genome shotgun (WGS) entry which is preliminary data.</text>
</comment>
<evidence type="ECO:0000256" key="2">
    <source>
        <dbReference type="ARBA" id="ARBA00023125"/>
    </source>
</evidence>
<dbReference type="Gene3D" id="1.10.357.10">
    <property type="entry name" value="Tetracycline Repressor, domain 2"/>
    <property type="match status" value="1"/>
</dbReference>
<evidence type="ECO:0000256" key="1">
    <source>
        <dbReference type="ARBA" id="ARBA00023015"/>
    </source>
</evidence>